<dbReference type="GO" id="GO:0003735">
    <property type="term" value="F:structural constituent of ribosome"/>
    <property type="evidence" value="ECO:0007669"/>
    <property type="project" value="InterPro"/>
</dbReference>
<dbReference type="SUPFAM" id="SSF54736">
    <property type="entry name" value="ClpS-like"/>
    <property type="match status" value="1"/>
</dbReference>
<keyword evidence="2" id="KW-0689">Ribosomal protein</keyword>
<evidence type="ECO:0000313" key="6">
    <source>
        <dbReference type="EMBL" id="KAG6522134.1"/>
    </source>
</evidence>
<evidence type="ECO:0000313" key="7">
    <source>
        <dbReference type="Proteomes" id="UP000734854"/>
    </source>
</evidence>
<gene>
    <name evidence="6" type="ORF">ZIOFF_019271</name>
</gene>
<dbReference type="InterPro" id="IPR008932">
    <property type="entry name" value="Ribosomal_bL12_oligo"/>
</dbReference>
<dbReference type="Pfam" id="PF16320">
    <property type="entry name" value="Ribosomal_L12_N"/>
    <property type="match status" value="1"/>
</dbReference>
<reference evidence="6 7" key="1">
    <citation type="submission" date="2020-08" db="EMBL/GenBank/DDBJ databases">
        <title>Plant Genome Project.</title>
        <authorList>
            <person name="Zhang R.-G."/>
        </authorList>
    </citation>
    <scope>NUCLEOTIDE SEQUENCE [LARGE SCALE GENOMIC DNA]</scope>
    <source>
        <tissue evidence="6">Rhizome</tissue>
    </source>
</reference>
<dbReference type="InterPro" id="IPR013823">
    <property type="entry name" value="Ribosomal_bL12_C"/>
</dbReference>
<dbReference type="Pfam" id="PF00542">
    <property type="entry name" value="Ribosomal_L12"/>
    <property type="match status" value="1"/>
</dbReference>
<dbReference type="EMBL" id="JACMSC010000005">
    <property type="protein sequence ID" value="KAG6522134.1"/>
    <property type="molecule type" value="Genomic_DNA"/>
</dbReference>
<evidence type="ECO:0000256" key="3">
    <source>
        <dbReference type="ARBA" id="ARBA00023274"/>
    </source>
</evidence>
<dbReference type="NCBIfam" id="TIGR00855">
    <property type="entry name" value="L12"/>
    <property type="match status" value="1"/>
</dbReference>
<feature type="domain" description="Large ribosomal subunit protein bL12 oligomerization" evidence="5">
    <location>
        <begin position="39"/>
        <end position="84"/>
    </location>
</feature>
<dbReference type="InterPro" id="IPR014719">
    <property type="entry name" value="Ribosomal_bL12_C/ClpS-like"/>
</dbReference>
<protein>
    <recommendedName>
        <fullName evidence="8">Ribosomal protein L7/L12 C-terminal domain-containing protein</fullName>
    </recommendedName>
</protein>
<comment type="caution">
    <text evidence="6">The sequence shown here is derived from an EMBL/GenBank/DDBJ whole genome shotgun (WGS) entry which is preliminary data.</text>
</comment>
<name>A0A8J5LMS7_ZINOF</name>
<dbReference type="InterPro" id="IPR000206">
    <property type="entry name" value="Ribosomal_bL12"/>
</dbReference>
<accession>A0A8J5LMS7</accession>
<sequence length="299" mass="32363">MRRSVFTLRVALSTVMRPAASARLSTASAPHKPTERVSSIVDEISRLSLLEVADLTEALRVRLGVQQMPVMAILNPGMGGPAAAFPGAGAAAVPEEKKEEKTAFDLKLESFDAASKIKIIKEVRTFTDLGLKEAKELVEKAPTVLKTGVPKEDAEKIVEKLKQIGAKVRSLLGGRSSADIINLIKDGLSLGDGVIFFTKLRGLSDFLNAVGFLGCGWELWPTQEEKSWSLLGGRSSADIINLIKDGLSLGDGVIFFTKLRGLSDFLNAVGFLGCGWELWPTQEEKSWSDGIIETLMTLY</sequence>
<dbReference type="Proteomes" id="UP000734854">
    <property type="component" value="Unassembled WGS sequence"/>
</dbReference>
<comment type="similarity">
    <text evidence="1">Belongs to the bacterial ribosomal protein bL12 family.</text>
</comment>
<dbReference type="CDD" id="cd00387">
    <property type="entry name" value="Ribosomal_L7_L12"/>
    <property type="match status" value="1"/>
</dbReference>
<evidence type="ECO:0000259" key="5">
    <source>
        <dbReference type="Pfam" id="PF16320"/>
    </source>
</evidence>
<organism evidence="6 7">
    <name type="scientific">Zingiber officinale</name>
    <name type="common">Ginger</name>
    <name type="synonym">Amomum zingiber</name>
    <dbReference type="NCBI Taxonomy" id="94328"/>
    <lineage>
        <taxon>Eukaryota</taxon>
        <taxon>Viridiplantae</taxon>
        <taxon>Streptophyta</taxon>
        <taxon>Embryophyta</taxon>
        <taxon>Tracheophyta</taxon>
        <taxon>Spermatophyta</taxon>
        <taxon>Magnoliopsida</taxon>
        <taxon>Liliopsida</taxon>
        <taxon>Zingiberales</taxon>
        <taxon>Zingiberaceae</taxon>
        <taxon>Zingiber</taxon>
    </lineage>
</organism>
<dbReference type="PANTHER" id="PTHR45987:SF4">
    <property type="entry name" value="LARGE RIBOSOMAL SUBUNIT PROTEIN BL12M"/>
    <property type="match status" value="1"/>
</dbReference>
<evidence type="ECO:0008006" key="8">
    <source>
        <dbReference type="Google" id="ProtNLM"/>
    </source>
</evidence>
<dbReference type="GO" id="GO:0006412">
    <property type="term" value="P:translation"/>
    <property type="evidence" value="ECO:0007669"/>
    <property type="project" value="InterPro"/>
</dbReference>
<dbReference type="AlphaFoldDB" id="A0A8J5LMS7"/>
<dbReference type="GO" id="GO:0005840">
    <property type="term" value="C:ribosome"/>
    <property type="evidence" value="ECO:0007669"/>
    <property type="project" value="UniProtKB-KW"/>
</dbReference>
<keyword evidence="7" id="KW-1185">Reference proteome</keyword>
<dbReference type="PANTHER" id="PTHR45987">
    <property type="entry name" value="39S RIBOSOMAL PROTEIN L12"/>
    <property type="match status" value="1"/>
</dbReference>
<dbReference type="GO" id="GO:0005737">
    <property type="term" value="C:cytoplasm"/>
    <property type="evidence" value="ECO:0007669"/>
    <property type="project" value="UniProtKB-ARBA"/>
</dbReference>
<dbReference type="GO" id="GO:0003729">
    <property type="term" value="F:mRNA binding"/>
    <property type="evidence" value="ECO:0007669"/>
    <property type="project" value="TreeGrafter"/>
</dbReference>
<dbReference type="FunFam" id="3.30.1390.10:FF:000001">
    <property type="entry name" value="50S ribosomal protein L7/L12"/>
    <property type="match status" value="1"/>
</dbReference>
<dbReference type="SUPFAM" id="SSF48300">
    <property type="entry name" value="Ribosomal protein L7/12, oligomerisation (N-terminal) domain"/>
    <property type="match status" value="1"/>
</dbReference>
<feature type="domain" description="Large ribosomal subunit protein bL12 C-terminal" evidence="4">
    <location>
        <begin position="104"/>
        <end position="168"/>
    </location>
</feature>
<dbReference type="Gene3D" id="1.20.5.710">
    <property type="entry name" value="Single helix bin"/>
    <property type="match status" value="1"/>
</dbReference>
<dbReference type="InterPro" id="IPR036235">
    <property type="entry name" value="Ribosomal_bL12_oligo_N_sf"/>
</dbReference>
<dbReference type="GO" id="GO:1990904">
    <property type="term" value="C:ribonucleoprotein complex"/>
    <property type="evidence" value="ECO:0007669"/>
    <property type="project" value="UniProtKB-KW"/>
</dbReference>
<proteinExistence type="inferred from homology"/>
<evidence type="ECO:0000259" key="4">
    <source>
        <dbReference type="Pfam" id="PF00542"/>
    </source>
</evidence>
<dbReference type="HAMAP" id="MF_00368">
    <property type="entry name" value="Ribosomal_bL12"/>
    <property type="match status" value="1"/>
</dbReference>
<evidence type="ECO:0000256" key="1">
    <source>
        <dbReference type="ARBA" id="ARBA00007197"/>
    </source>
</evidence>
<keyword evidence="3" id="KW-0687">Ribonucleoprotein</keyword>
<dbReference type="Gene3D" id="3.30.1390.10">
    <property type="match status" value="1"/>
</dbReference>
<evidence type="ECO:0000256" key="2">
    <source>
        <dbReference type="ARBA" id="ARBA00022980"/>
    </source>
</evidence>